<reference evidence="9" key="1">
    <citation type="submission" date="2016-10" db="EMBL/GenBank/DDBJ databases">
        <authorList>
            <person name="Varghese N."/>
            <person name="Submissions S."/>
        </authorList>
    </citation>
    <scope>NUCLEOTIDE SEQUENCE [LARGE SCALE GENOMIC DNA]</scope>
    <source>
        <strain evidence="9">DSM 13577</strain>
    </source>
</reference>
<dbReference type="InterPro" id="IPR018709">
    <property type="entry name" value="CoA_activase_DUF2229"/>
</dbReference>
<sequence length="1436" mass="160201">MGKLHLGLDIGSTTVKVVVLNERLELIYKDYQRHFSDVRKTVVKLLQKTYSIFKNSPLTIGITGSGGIGIAEILGVPFIQEVVASSKALKSLYPYTDVAIELGGEDAKILYLTNGIEQRMNGTCAGGTGSFIDQMAALLKTDPQGLNDLAKNYKTIYPIAARCGVFAKTDVQPLLNEGASKEDIAASVFQAVVIQTISALACGRPIKGNVAFLGGPLYFLSELRKRFVETLNLKEEQVIFPKNSQVFIAMGAALSQINSQEIAFNKLISRLPKLEDSGKEKSNSSLQPLFSNVEEYQEFIKRHGKNSVEKRGLTDYRGNLYLGIDSGSTTTKVLLIDDQGAIVYSHYGSNEGSPLKSTIKVIEDIYSKLPQGAEITYSAVTGYGEGLIKAALGVDIGEIETVAHYKAAEFFCPGVDFVLDIGGQDMKCLKVKDGIISSILLNEACSSGCGSFLETFASSLGIKVADFEKEAIKSQKPVDLGTRCTVFMNSRVKQCQKEGAEVSDILAGLAYSVVKNALYKVIKVKRSEELGEKIVVQGGTFFNNAVLRAFELETGREVIRPEIAGLMGAFGAALLAKERYKKGEKSSLVKKEDLEKINPQGSHSRCSLCPNNCLLTINKFPQGRYISGNRCEKPLGKGKGENNLPNLYQYKLERLFSYPPLAIEKAKRGVIGIPRVLNIYENYPFWFTFFTELGFRVELSPISTKGIYEKGIETIPSESACYPAKMVHGHIEALIEKGVKLIFYPSITHEVKEREGVDNHYNCPMVTSYPEVIKNNVEKLREKNIQYLNPFLPFDNLEKLTNRLIEELRNLQISPEEIKGAVKKAAKEYQNFKNDIRKKGEETLEFLQINHLKGIVLAGRPYHLDPEINHGIPQLITSLGMAVLTEDSIAHLGKVERPLRVVDQWAYHSRLYGAACLVREREELELVQLNSFGCGLDAVTTDQVEEILASSGKIYTCLKIDEGNNLGAARIRLRSLKAALEEREKIGKLEKKDYIYKPVAFTKEMKKRHTIIAPDMSPIHFTLLQEAFRLSGYNLEVLPNDNKDEIINEGLKYVNNDACYPAIIVIGQLIKGLKSGKYSKDSTSIIITQTGGGCRATNYIGFLRKALKDAGFPHIPIISLNAQGMGNNPGFTIDLKLINRSLMALTYGDLLMRVLYRVRPYEMFKGSANHLLDKWLTICKKDLQKGSRKKYRENIYNIVREFDNLKLNNMIKPKVGVVGEILVKYHPLANNQIVEVLEKEGAEVVVPDLTDFLLYCAYNSNYKWKYLNGSKKSQIISNFVIKVIDFYRRDYIKALEKSNRFIPPKTIDEIASGAANVLSLGHQTGEGWFLTGEMFELIHQGVNNIVCVQPFACLPNHVTGKGMIKKLKELYPYANIVAVDYDPGASEVNQLNRIKLMLATAFENLNLEEKLHVTQQLQLKKLNDLQLKTNKNINFK</sequence>
<name>A0A1I0AJ43_9FIRM</name>
<evidence type="ECO:0000313" key="9">
    <source>
        <dbReference type="Proteomes" id="UP000243819"/>
    </source>
</evidence>
<feature type="domain" description="ATPase BadF/BadG/BcrA/BcrD type" evidence="6">
    <location>
        <begin position="322"/>
        <end position="576"/>
    </location>
</feature>
<keyword evidence="3" id="KW-0408">Iron</keyword>
<dbReference type="CDD" id="cd24035">
    <property type="entry name" value="ASKHA_NBD_O66634-like_rpt2"/>
    <property type="match status" value="1"/>
</dbReference>
<dbReference type="GO" id="GO:0051536">
    <property type="term" value="F:iron-sulfur cluster binding"/>
    <property type="evidence" value="ECO:0007669"/>
    <property type="project" value="UniProtKB-KW"/>
</dbReference>
<evidence type="ECO:0000259" key="6">
    <source>
        <dbReference type="Pfam" id="PF01869"/>
    </source>
</evidence>
<dbReference type="STRING" id="1120990.SAMN03080614_102225"/>
<gene>
    <name evidence="8" type="ORF">SAMN03080614_102225</name>
</gene>
<dbReference type="PANTHER" id="PTHR32329:SF4">
    <property type="entry name" value="ACTIVATOR OF 2-HYDROXYACYL-COA DEHYDRATASE"/>
    <property type="match status" value="1"/>
</dbReference>
<evidence type="ECO:0000256" key="3">
    <source>
        <dbReference type="ARBA" id="ARBA00023004"/>
    </source>
</evidence>
<dbReference type="PANTHER" id="PTHR32329">
    <property type="entry name" value="BIFUNCTIONAL PROTEIN [INCLUDES 2-HYDROXYACYL-COA DEHYDRATASE (N-TER) AND ITS ACTIVATOR DOMAIN (C_TERM)-RELATED"/>
    <property type="match status" value="1"/>
</dbReference>
<dbReference type="InterPro" id="IPR008275">
    <property type="entry name" value="CoA_E_activase_dom"/>
</dbReference>
<evidence type="ECO:0000256" key="1">
    <source>
        <dbReference type="ARBA" id="ARBA00001966"/>
    </source>
</evidence>
<evidence type="ECO:0000259" key="7">
    <source>
        <dbReference type="Pfam" id="PF09989"/>
    </source>
</evidence>
<keyword evidence="2" id="KW-0479">Metal-binding</keyword>
<dbReference type="InterPro" id="IPR051805">
    <property type="entry name" value="Dehydratase_Activator_Redct"/>
</dbReference>
<evidence type="ECO:0000256" key="5">
    <source>
        <dbReference type="SAM" id="Coils"/>
    </source>
</evidence>
<dbReference type="EMBL" id="FOIF01000022">
    <property type="protein sequence ID" value="SES94207.1"/>
    <property type="molecule type" value="Genomic_DNA"/>
</dbReference>
<dbReference type="NCBIfam" id="TIGR00241">
    <property type="entry name" value="CoA_E_activ"/>
    <property type="match status" value="1"/>
</dbReference>
<dbReference type="Proteomes" id="UP000243819">
    <property type="component" value="Unassembled WGS sequence"/>
</dbReference>
<keyword evidence="4" id="KW-0411">Iron-sulfur</keyword>
<dbReference type="InterPro" id="IPR043129">
    <property type="entry name" value="ATPase_NBD"/>
</dbReference>
<evidence type="ECO:0000256" key="4">
    <source>
        <dbReference type="ARBA" id="ARBA00023014"/>
    </source>
</evidence>
<feature type="domain" description="ATPase BadF/BadG/BcrA/BcrD type" evidence="6">
    <location>
        <begin position="6"/>
        <end position="254"/>
    </location>
</feature>
<dbReference type="OrthoDB" id="9802715at2"/>
<keyword evidence="5" id="KW-0175">Coiled coil</keyword>
<dbReference type="Gene3D" id="3.30.420.40">
    <property type="match status" value="4"/>
</dbReference>
<evidence type="ECO:0000256" key="2">
    <source>
        <dbReference type="ARBA" id="ARBA00022723"/>
    </source>
</evidence>
<protein>
    <submittedName>
        <fullName evidence="8">CoA-substrate-specific enzyme activase, putative</fullName>
    </submittedName>
</protein>
<feature type="domain" description="DUF2229" evidence="7">
    <location>
        <begin position="671"/>
        <end position="889"/>
    </location>
</feature>
<dbReference type="Pfam" id="PF01869">
    <property type="entry name" value="BcrAD_BadFG"/>
    <property type="match status" value="2"/>
</dbReference>
<proteinExistence type="predicted"/>
<feature type="coiled-coil region" evidence="5">
    <location>
        <begin position="794"/>
        <end position="842"/>
    </location>
</feature>
<evidence type="ECO:0000313" key="8">
    <source>
        <dbReference type="EMBL" id="SES94207.1"/>
    </source>
</evidence>
<dbReference type="Pfam" id="PF09989">
    <property type="entry name" value="DUF2229"/>
    <property type="match status" value="1"/>
</dbReference>
<dbReference type="RefSeq" id="WP_091350605.1">
    <property type="nucleotide sequence ID" value="NZ_FOIF01000022.1"/>
</dbReference>
<dbReference type="GO" id="GO:0046872">
    <property type="term" value="F:metal ion binding"/>
    <property type="evidence" value="ECO:0007669"/>
    <property type="project" value="UniProtKB-KW"/>
</dbReference>
<dbReference type="SUPFAM" id="SSF53067">
    <property type="entry name" value="Actin-like ATPase domain"/>
    <property type="match status" value="2"/>
</dbReference>
<dbReference type="InterPro" id="IPR002731">
    <property type="entry name" value="ATPase_BadF"/>
</dbReference>
<keyword evidence="9" id="KW-1185">Reference proteome</keyword>
<dbReference type="CDD" id="cd24034">
    <property type="entry name" value="ASKHA_NBD_O66634-like_rpt1"/>
    <property type="match status" value="1"/>
</dbReference>
<comment type="cofactor">
    <cofactor evidence="1">
        <name>[4Fe-4S] cluster</name>
        <dbReference type="ChEBI" id="CHEBI:49883"/>
    </cofactor>
</comment>
<accession>A0A1I0AJ43</accession>
<organism evidence="8 9">
    <name type="scientific">Anaerobranca gottschalkii DSM 13577</name>
    <dbReference type="NCBI Taxonomy" id="1120990"/>
    <lineage>
        <taxon>Bacteria</taxon>
        <taxon>Bacillati</taxon>
        <taxon>Bacillota</taxon>
        <taxon>Clostridia</taxon>
        <taxon>Eubacteriales</taxon>
        <taxon>Proteinivoracaceae</taxon>
        <taxon>Anaerobranca</taxon>
    </lineage>
</organism>